<feature type="region of interest" description="Disordered" evidence="4">
    <location>
        <begin position="1737"/>
        <end position="1833"/>
    </location>
</feature>
<dbReference type="Gene3D" id="2.30.29.30">
    <property type="entry name" value="Pleckstrin-homology domain (PH domain)/Phosphotyrosine-binding domain (PTB)"/>
    <property type="match status" value="2"/>
</dbReference>
<proteinExistence type="predicted"/>
<accession>A0A6P8IBY3</accession>
<dbReference type="SUPFAM" id="SSF48366">
    <property type="entry name" value="Ras GEF"/>
    <property type="match status" value="1"/>
</dbReference>
<dbReference type="InterPro" id="IPR014352">
    <property type="entry name" value="FERM/acyl-CoA-bd_prot_sf"/>
</dbReference>
<dbReference type="InterPro" id="IPR011989">
    <property type="entry name" value="ARM-like"/>
</dbReference>
<feature type="domain" description="Ras-GEF" evidence="6">
    <location>
        <begin position="1886"/>
        <end position="2122"/>
    </location>
</feature>
<dbReference type="InterPro" id="IPR002404">
    <property type="entry name" value="IRS_PTB"/>
</dbReference>
<feature type="region of interest" description="Disordered" evidence="4">
    <location>
        <begin position="191"/>
        <end position="275"/>
    </location>
</feature>
<protein>
    <submittedName>
        <fullName evidence="8">Uncharacterized protein LOC116298715</fullName>
    </submittedName>
</protein>
<dbReference type="SUPFAM" id="SSF47031">
    <property type="entry name" value="Second domain of FERM"/>
    <property type="match status" value="1"/>
</dbReference>
<dbReference type="CDD" id="cd00155">
    <property type="entry name" value="RasGEF"/>
    <property type="match status" value="1"/>
</dbReference>
<dbReference type="RefSeq" id="XP_031563112.1">
    <property type="nucleotide sequence ID" value="XM_031707252.1"/>
</dbReference>
<evidence type="ECO:0000256" key="4">
    <source>
        <dbReference type="SAM" id="MobiDB-lite"/>
    </source>
</evidence>
<keyword evidence="2" id="KW-0040">ANK repeat</keyword>
<feature type="compositionally biased region" description="Basic and acidic residues" evidence="4">
    <location>
        <begin position="798"/>
        <end position="813"/>
    </location>
</feature>
<evidence type="ECO:0000256" key="3">
    <source>
        <dbReference type="PROSITE-ProRule" id="PRU00168"/>
    </source>
</evidence>
<reference evidence="8" key="1">
    <citation type="submission" date="2025-08" db="UniProtKB">
        <authorList>
            <consortium name="RefSeq"/>
        </authorList>
    </citation>
    <scope>IDENTIFICATION</scope>
    <source>
        <tissue evidence="8">Tentacle</tissue>
    </source>
</reference>
<evidence type="ECO:0000313" key="8">
    <source>
        <dbReference type="RefSeq" id="XP_031563112.1"/>
    </source>
</evidence>
<dbReference type="PANTHER" id="PTHR23113:SF368">
    <property type="entry name" value="CELL DIVISION CONTROL PROTEIN 25"/>
    <property type="match status" value="1"/>
</dbReference>
<feature type="compositionally biased region" description="Basic and acidic residues" evidence="4">
    <location>
        <begin position="2126"/>
        <end position="2135"/>
    </location>
</feature>
<dbReference type="GO" id="GO:0007265">
    <property type="term" value="P:Ras protein signal transduction"/>
    <property type="evidence" value="ECO:0007669"/>
    <property type="project" value="TreeGrafter"/>
</dbReference>
<feature type="region of interest" description="Disordered" evidence="4">
    <location>
        <begin position="35"/>
        <end position="56"/>
    </location>
</feature>
<dbReference type="PROSITE" id="PS50088">
    <property type="entry name" value="ANK_REPEAT"/>
    <property type="match status" value="2"/>
</dbReference>
<feature type="repeat" description="ANK" evidence="2">
    <location>
        <begin position="448"/>
        <end position="480"/>
    </location>
</feature>
<name>A0A6P8IBY3_ACTTE</name>
<dbReference type="Proteomes" id="UP000515163">
    <property type="component" value="Unplaced"/>
</dbReference>
<dbReference type="CDD" id="cd14473">
    <property type="entry name" value="FERM_B-lobe"/>
    <property type="match status" value="1"/>
</dbReference>
<dbReference type="InterPro" id="IPR008937">
    <property type="entry name" value="Ras-like_GEF"/>
</dbReference>
<dbReference type="InterPro" id="IPR016024">
    <property type="entry name" value="ARM-type_fold"/>
</dbReference>
<dbReference type="InterPro" id="IPR002110">
    <property type="entry name" value="Ankyrin_rpt"/>
</dbReference>
<feature type="compositionally biased region" description="Polar residues" evidence="4">
    <location>
        <begin position="1009"/>
        <end position="1018"/>
    </location>
</feature>
<feature type="compositionally biased region" description="Low complexity" evidence="4">
    <location>
        <begin position="582"/>
        <end position="592"/>
    </location>
</feature>
<dbReference type="Pfam" id="PF12796">
    <property type="entry name" value="Ank_2"/>
    <property type="match status" value="1"/>
</dbReference>
<gene>
    <name evidence="8" type="primary">LOC116298715</name>
</gene>
<dbReference type="InParanoid" id="A0A6P8IBY3"/>
<dbReference type="Pfam" id="PF00640">
    <property type="entry name" value="PID"/>
    <property type="match status" value="1"/>
</dbReference>
<dbReference type="Gene3D" id="1.20.80.10">
    <property type="match status" value="1"/>
</dbReference>
<keyword evidence="7" id="KW-1185">Reference proteome</keyword>
<feature type="region of interest" description="Disordered" evidence="4">
    <location>
        <begin position="758"/>
        <end position="828"/>
    </location>
</feature>
<organism evidence="7 8">
    <name type="scientific">Actinia tenebrosa</name>
    <name type="common">Australian red waratah sea anemone</name>
    <dbReference type="NCBI Taxonomy" id="6105"/>
    <lineage>
        <taxon>Eukaryota</taxon>
        <taxon>Metazoa</taxon>
        <taxon>Cnidaria</taxon>
        <taxon>Anthozoa</taxon>
        <taxon>Hexacorallia</taxon>
        <taxon>Actiniaria</taxon>
        <taxon>Actiniidae</taxon>
        <taxon>Actinia</taxon>
    </lineage>
</organism>
<feature type="compositionally biased region" description="Polar residues" evidence="4">
    <location>
        <begin position="1226"/>
        <end position="1236"/>
    </location>
</feature>
<evidence type="ECO:0000259" key="5">
    <source>
        <dbReference type="PROSITE" id="PS01179"/>
    </source>
</evidence>
<feature type="compositionally biased region" description="Polar residues" evidence="4">
    <location>
        <begin position="617"/>
        <end position="628"/>
    </location>
</feature>
<feature type="region of interest" description="Disordered" evidence="4">
    <location>
        <begin position="700"/>
        <end position="728"/>
    </location>
</feature>
<feature type="compositionally biased region" description="Polar residues" evidence="4">
    <location>
        <begin position="39"/>
        <end position="55"/>
    </location>
</feature>
<dbReference type="SUPFAM" id="SSF48403">
    <property type="entry name" value="Ankyrin repeat"/>
    <property type="match status" value="1"/>
</dbReference>
<dbReference type="InterPro" id="IPR001895">
    <property type="entry name" value="RASGEF_cat_dom"/>
</dbReference>
<dbReference type="InterPro" id="IPR036964">
    <property type="entry name" value="RASGEF_cat_dom_sf"/>
</dbReference>
<feature type="compositionally biased region" description="Polar residues" evidence="4">
    <location>
        <begin position="1808"/>
        <end position="1828"/>
    </location>
</feature>
<dbReference type="InterPro" id="IPR000225">
    <property type="entry name" value="Armadillo"/>
</dbReference>
<evidence type="ECO:0000256" key="2">
    <source>
        <dbReference type="PROSITE-ProRule" id="PRU00023"/>
    </source>
</evidence>
<dbReference type="SMART" id="SM00185">
    <property type="entry name" value="ARM"/>
    <property type="match status" value="3"/>
</dbReference>
<dbReference type="SMART" id="SM00147">
    <property type="entry name" value="RasGEF"/>
    <property type="match status" value="1"/>
</dbReference>
<dbReference type="InterPro" id="IPR036770">
    <property type="entry name" value="Ankyrin_rpt-contain_sf"/>
</dbReference>
<dbReference type="GO" id="GO:0005886">
    <property type="term" value="C:plasma membrane"/>
    <property type="evidence" value="ECO:0007669"/>
    <property type="project" value="TreeGrafter"/>
</dbReference>
<feature type="compositionally biased region" description="Basic and acidic residues" evidence="4">
    <location>
        <begin position="704"/>
        <end position="713"/>
    </location>
</feature>
<dbReference type="Pfam" id="PF00617">
    <property type="entry name" value="RasGEF"/>
    <property type="match status" value="1"/>
</dbReference>
<dbReference type="InterPro" id="IPR006020">
    <property type="entry name" value="PTB/PI_dom"/>
</dbReference>
<dbReference type="Gene3D" id="1.20.870.10">
    <property type="entry name" value="Son of sevenless (SoS) protein Chain: S domain 1"/>
    <property type="match status" value="1"/>
</dbReference>
<feature type="compositionally biased region" description="Polar residues" evidence="4">
    <location>
        <begin position="2136"/>
        <end position="2146"/>
    </location>
</feature>
<dbReference type="Gene3D" id="1.10.840.10">
    <property type="entry name" value="Ras guanine-nucleotide exchange factors catalytic domain"/>
    <property type="match status" value="1"/>
</dbReference>
<evidence type="ECO:0000259" key="6">
    <source>
        <dbReference type="PROSITE" id="PS50009"/>
    </source>
</evidence>
<dbReference type="GO" id="GO:0005085">
    <property type="term" value="F:guanyl-nucleotide exchange factor activity"/>
    <property type="evidence" value="ECO:0007669"/>
    <property type="project" value="UniProtKB-KW"/>
</dbReference>
<sequence>MLSFRQRLRERWHRGGENVGTGEEGDESAIHLRVGEGTPDSTLNGSSQTSSLSEQKISEETSAEMLHFIVDFVGSSAISEAQSVQILSETLKRVKKQQLRAMRVDFTIRDGILKVSCVESNALLLTAPLYAIALCAQEQLRGFDNCFALNITRKRTHMCHVFQAGSCLEAASVVRSVAVAFKTIGRLLREKRDKEQRQKRSTSISSADRTRTNSEASTVTSVEEALRASQRRHKLFREKMDRESVSESVSVGSSSRISPRSKQTRSFPKSSTSPFILRHTAGMHSSGRHVEFSALSPVPSDSSDTEGAAPVVPVNIEPSENNEETESKLSPKSSPDIRVTVDVHSGPPFEEKEQIPDARELVAKTASISQLEEGNAEVNASMKEQAGTTKEPVSPSAELSLPLTLETNFFLDEDENFKPALEAVLRGDVAAVEKYLDNGMSENASDNNQKSLLFHAVSMGQAEVAQFLLRRGAEVNWEGPEDKTPLHIAATEGNRTATQMLLSYGANVRAKDNAFCTPLHLSVGCKQNLEVSHLLVEHGARINDNSLQGVRPVDLEPQLKEMQRLLVQSACEAFTAADLSKSRSNSNASSHNQPTAAGSFRSKAASNQSPRLERINSLRNGRLSSSMCSIPRGGLVRSSTEGARGIKRSESIHVSRMLSPQLGRGKRPLRRSLSFQRYPADHKFQLEINARIEANLRMNTTDSHGTDEKHGNDDNYIPQVTKKRSNSDLARYSTEKVLPCPEDVMDLTKNDDGLSIAGNVAAGGKERKDDTVGGVERPVSPANIGLERKRKAKSVRQHSIESEHSGGGHHSSECEDSSYMSSTSHGNRDEDPIIEALKSVVLLSGNPECHASLLAYLCLPRASSQLISLSHMPMLTAMVAENIALLIGNLFNLEGPESRKRSVEAGLIKTVLKLVDGVEPIQSTCLSILHNILDFDNDREYSAALQSIPVEPLLNLLHISDNDSAFDMRATDSPPPYTAAIERGRRRKASTCSRGSHDDWHSHRELSPGSVQRNNSGASDGRPEMRRIFQKRSSISSMASSAEGDQYSLYSSYGHGHLPWSNLCPDMYNKNLPRLVATKMLAATTMNAKMQKELGKERPMTLMLETLQDSNHDIVVYTTAALANIAMNIDNHMQMKNTGCVDAMKHLLSNSDPRITYHAARCLIYLGHMEVNGIYLFKHITREDKIDVIFADTTGSEHLYVKGATVEKIVEIATNNPSILWGGTRLQPSSPKGSKSNQERKTNTRTNGTSNKKATDDQIVDFILTMYPSFVHPIIFMRLLIHRFRDPWFDKYFDGDPTTGQIEEYGPLPIVHIHLMRLWKTWLDKYPEQFITYPTLASELSCLFLPMKRAGGPYLPCAESLENLLVGLEDYSPGAKKDDSQLINHCHHSLLYAQCQKAIVSGGQPCQVDDAVYLSALQLYIEDLSPMEQRGRQWFFQGSSPDKLPVSRMKQSLPHSMYKVKNIVKRIKTQRERFISENLSERNAKHNYVDCCQSIAGYGCRFFKLKECQGTNTRKNAYVNRLFGINPNKVILLDEKTKSIIGLWQFKDIKRWNPTSDNLRLQFHFTNQQFEFLLDNKSYYKEITELLFNCTRSNLEALGEKDFSPWSKYAEDTETWGPVALAHETEHQIPENARDDTENGPMARSRAVSCISAQQTRRRTFQRHVSIDENYSTSAPFPGYNLGPGERGPVGPQTIAPVLAATASSISPLSGLSLQSTHHSLQSSDELQIGSLQSTPATSLRGMSMTSKGSWDASTGVGRPKRDSVSRESEGSVESSPTELQNFLDPNLSLKSNDIVNPSEPPRHRYLSTGSPNTSMGSPSPSYSTKDPSPTPRGGVCAEMNFDAENFNRIFGLSPRGQLLTCHCPPDPQMPGFDRRNFTVFQLLEHPKELARQITAIDHEYFCAVTAEDIQKKVAMGTGKKRHPEHEHRLLVERVADRFNQLTAWVVASILTEESPEKRATIFINFIETAKQCLEFRNFNAVMAIVAALGSAPIRRLGRTKEFVPKEFLEQFSKIEMLMDAKDNYKRYRSTLRSSPTPTIPYFGIYMKDLTFIAEGNADFLKGGLVNLNKRRLIYLVVNDIRKFQKKSYNFQEVTEIREFLLDHKIMTEDDLYLISRELEPTLTRRHSEPEKDSRSSSIPQLTRSNTVSIATGKALVKSLSLGEDSKC</sequence>
<dbReference type="KEGG" id="aten:116298715"/>
<feature type="repeat" description="ANK" evidence="2">
    <location>
        <begin position="481"/>
        <end position="513"/>
    </location>
</feature>
<dbReference type="SUPFAM" id="SSF48371">
    <property type="entry name" value="ARM repeat"/>
    <property type="match status" value="1"/>
</dbReference>
<feature type="compositionally biased region" description="Polar residues" evidence="4">
    <location>
        <begin position="264"/>
        <end position="274"/>
    </location>
</feature>
<feature type="region of interest" description="Disordered" evidence="4">
    <location>
        <begin position="1221"/>
        <end position="1252"/>
    </location>
</feature>
<dbReference type="CDD" id="cd00934">
    <property type="entry name" value="PTB"/>
    <property type="match status" value="1"/>
</dbReference>
<feature type="compositionally biased region" description="Low complexity" evidence="4">
    <location>
        <begin position="246"/>
        <end position="261"/>
    </location>
</feature>
<dbReference type="PROSITE" id="PS50009">
    <property type="entry name" value="RASGEF_CAT"/>
    <property type="match status" value="1"/>
</dbReference>
<feature type="compositionally biased region" description="Basic and acidic residues" evidence="4">
    <location>
        <begin position="1760"/>
        <end position="1770"/>
    </location>
</feature>
<evidence type="ECO:0000313" key="7">
    <source>
        <dbReference type="Proteomes" id="UP000515163"/>
    </source>
</evidence>
<feature type="region of interest" description="Disordered" evidence="4">
    <location>
        <begin position="373"/>
        <end position="397"/>
    </location>
</feature>
<dbReference type="InterPro" id="IPR019748">
    <property type="entry name" value="FERM_central"/>
</dbReference>
<feature type="compositionally biased region" description="Polar residues" evidence="4">
    <location>
        <begin position="1744"/>
        <end position="1753"/>
    </location>
</feature>
<dbReference type="OrthoDB" id="20825at2759"/>
<evidence type="ECO:0000256" key="1">
    <source>
        <dbReference type="ARBA" id="ARBA00022658"/>
    </source>
</evidence>
<keyword evidence="1 3" id="KW-0344">Guanine-nucleotide releasing factor</keyword>
<dbReference type="SMART" id="SM00462">
    <property type="entry name" value="PTB"/>
    <property type="match status" value="1"/>
</dbReference>
<dbReference type="PROSITE" id="PS50297">
    <property type="entry name" value="ANK_REP_REGION"/>
    <property type="match status" value="2"/>
</dbReference>
<dbReference type="PANTHER" id="PTHR23113">
    <property type="entry name" value="GUANINE NUCLEOTIDE EXCHANGE FACTOR"/>
    <property type="match status" value="1"/>
</dbReference>
<dbReference type="Pfam" id="PF00373">
    <property type="entry name" value="FERM_M"/>
    <property type="match status" value="1"/>
</dbReference>
<dbReference type="Gene3D" id="1.25.10.10">
    <property type="entry name" value="Leucine-rich Repeat Variant"/>
    <property type="match status" value="1"/>
</dbReference>
<dbReference type="SMART" id="SM00248">
    <property type="entry name" value="ANK"/>
    <property type="match status" value="3"/>
</dbReference>
<dbReference type="PROSITE" id="PS01179">
    <property type="entry name" value="PID"/>
    <property type="match status" value="1"/>
</dbReference>
<feature type="region of interest" description="Disordered" evidence="4">
    <location>
        <begin position="581"/>
        <end position="652"/>
    </location>
</feature>
<feature type="region of interest" description="Disordered" evidence="4">
    <location>
        <begin position="294"/>
        <end position="338"/>
    </location>
</feature>
<feature type="region of interest" description="Disordered" evidence="4">
    <location>
        <begin position="1632"/>
        <end position="1693"/>
    </location>
</feature>
<feature type="domain" description="PID" evidence="5">
    <location>
        <begin position="68"/>
        <end position="181"/>
    </location>
</feature>
<dbReference type="InterPro" id="IPR011993">
    <property type="entry name" value="PH-like_dom_sf"/>
</dbReference>
<feature type="compositionally biased region" description="Polar residues" evidence="4">
    <location>
        <begin position="201"/>
        <end position="221"/>
    </location>
</feature>
<dbReference type="Gene3D" id="1.25.40.20">
    <property type="entry name" value="Ankyrin repeat-containing domain"/>
    <property type="match status" value="1"/>
</dbReference>
<dbReference type="GeneID" id="116298715"/>
<dbReference type="SUPFAM" id="SSF50729">
    <property type="entry name" value="PH domain-like"/>
    <property type="match status" value="2"/>
</dbReference>
<feature type="region of interest" description="Disordered" evidence="4">
    <location>
        <begin position="2124"/>
        <end position="2146"/>
    </location>
</feature>
<dbReference type="Pfam" id="PF02174">
    <property type="entry name" value="IRS"/>
    <property type="match status" value="1"/>
</dbReference>
<dbReference type="InterPro" id="IPR035963">
    <property type="entry name" value="FERM_2"/>
</dbReference>
<feature type="region of interest" description="Disordered" evidence="4">
    <location>
        <begin position="967"/>
        <end position="1024"/>
    </location>
</feature>
<feature type="compositionally biased region" description="Basic and acidic residues" evidence="4">
    <location>
        <begin position="995"/>
        <end position="1006"/>
    </location>
</feature>
<dbReference type="InterPro" id="IPR023578">
    <property type="entry name" value="Ras_GEF_dom_sf"/>
</dbReference>